<comment type="subcellular location">
    <subcellularLocation>
        <location evidence="1">Secreted</location>
    </subcellularLocation>
</comment>
<evidence type="ECO:0000256" key="13">
    <source>
        <dbReference type="ARBA" id="ARBA00068922"/>
    </source>
</evidence>
<dbReference type="InterPro" id="IPR013151">
    <property type="entry name" value="Immunoglobulin_dom"/>
</dbReference>
<feature type="domain" description="Ig-like" evidence="14">
    <location>
        <begin position="5"/>
        <end position="115"/>
    </location>
</feature>
<dbReference type="PROSITE" id="PS50835">
    <property type="entry name" value="IG_LIKE"/>
    <property type="match status" value="3"/>
</dbReference>
<dbReference type="InterPro" id="IPR003599">
    <property type="entry name" value="Ig_sub"/>
</dbReference>
<feature type="domain" description="Ig-like" evidence="14">
    <location>
        <begin position="133"/>
        <end position="212"/>
    </location>
</feature>
<evidence type="ECO:0000313" key="15">
    <source>
        <dbReference type="EMBL" id="AEY74439.1"/>
    </source>
</evidence>
<evidence type="ECO:0000256" key="2">
    <source>
        <dbReference type="ARBA" id="ARBA00009752"/>
    </source>
</evidence>
<dbReference type="InterPro" id="IPR013783">
    <property type="entry name" value="Ig-like_fold"/>
</dbReference>
<dbReference type="PRINTS" id="PR01536">
    <property type="entry name" value="INTRLKN1R12F"/>
</dbReference>
<comment type="similarity">
    <text evidence="2">Belongs to the interleukin-1 receptor family.</text>
</comment>
<evidence type="ECO:0000256" key="1">
    <source>
        <dbReference type="ARBA" id="ARBA00004613"/>
    </source>
</evidence>
<feature type="domain" description="Ig-like" evidence="14">
    <location>
        <begin position="222"/>
        <end position="307"/>
    </location>
</feature>
<dbReference type="EMBL" id="JN654983">
    <property type="protein sequence ID" value="AEY74439.1"/>
    <property type="molecule type" value="Genomic_DNA"/>
</dbReference>
<dbReference type="Gene3D" id="2.60.40.10">
    <property type="entry name" value="Immunoglobulins"/>
    <property type="match status" value="3"/>
</dbReference>
<name>H2DXD4_VACCV</name>
<comment type="subunit">
    <text evidence="12">Interacts with mouse Il1b.</text>
</comment>
<proteinExistence type="inferred from homology"/>
<evidence type="ECO:0000256" key="4">
    <source>
        <dbReference type="ARBA" id="ARBA00022581"/>
    </source>
</evidence>
<gene>
    <name evidence="15" type="ORF">VAC_DPP17_209</name>
</gene>
<dbReference type="SMART" id="SM00409">
    <property type="entry name" value="IG"/>
    <property type="match status" value="3"/>
</dbReference>
<dbReference type="FunFam" id="2.60.40.10:FF:000188">
    <property type="entry name" value="Interleukin-1 receptor accessory protein-like 1"/>
    <property type="match status" value="1"/>
</dbReference>
<dbReference type="PRINTS" id="PR01540">
    <property type="entry name" value="INTRLEUKN1BP"/>
</dbReference>
<dbReference type="Pfam" id="PF00047">
    <property type="entry name" value="ig"/>
    <property type="match status" value="1"/>
</dbReference>
<dbReference type="Proteomes" id="UP000181099">
    <property type="component" value="Segment"/>
</dbReference>
<dbReference type="GO" id="GO:0005576">
    <property type="term" value="C:extracellular region"/>
    <property type="evidence" value="ECO:0007669"/>
    <property type="project" value="UniProtKB-SubCell"/>
</dbReference>
<dbReference type="GO" id="GO:0004908">
    <property type="term" value="F:interleukin-1 receptor activity"/>
    <property type="evidence" value="ECO:0007669"/>
    <property type="project" value="InterPro"/>
</dbReference>
<dbReference type="InterPro" id="IPR015621">
    <property type="entry name" value="IL-1_rcpt_fam"/>
</dbReference>
<keyword evidence="5" id="KW-0732">Signal</keyword>
<dbReference type="InterPro" id="IPR007110">
    <property type="entry name" value="Ig-like_dom"/>
</dbReference>
<reference evidence="15 16" key="1">
    <citation type="journal article" date="2011" name="J. Virol.">
        <title>Genomic analysis of the vaccinia virus strain variants found in Dryvax vaccine.</title>
        <authorList>
            <person name="Qin L."/>
            <person name="Upton C."/>
            <person name="Hazes B."/>
            <person name="Evans D.H."/>
        </authorList>
    </citation>
    <scope>NUCLEOTIDE SEQUENCE [LARGE SCALE GENOMIC DNA]</scope>
    <source>
        <strain evidence="15">Dryvax</strain>
    </source>
</reference>
<evidence type="ECO:0000256" key="6">
    <source>
        <dbReference type="ARBA" id="ARBA00022737"/>
    </source>
</evidence>
<dbReference type="InterPro" id="IPR004074">
    <property type="entry name" value="IL-1_rcpt_I/II-typ"/>
</dbReference>
<dbReference type="GO" id="GO:0044003">
    <property type="term" value="P:symbiont-mediated perturbation of host process"/>
    <property type="evidence" value="ECO:0007669"/>
    <property type="project" value="InterPro"/>
</dbReference>
<evidence type="ECO:0000256" key="5">
    <source>
        <dbReference type="ARBA" id="ARBA00022729"/>
    </source>
</evidence>
<evidence type="ECO:0000256" key="3">
    <source>
        <dbReference type="ARBA" id="ARBA00022525"/>
    </source>
</evidence>
<keyword evidence="8" id="KW-0325">Glycoprotein</keyword>
<evidence type="ECO:0000313" key="16">
    <source>
        <dbReference type="Proteomes" id="UP000181099"/>
    </source>
</evidence>
<keyword evidence="7" id="KW-1015">Disulfide bond</keyword>
<dbReference type="PANTHER" id="PTHR11890">
    <property type="entry name" value="INTERLEUKIN-1 RECEPTOR FAMILY MEMBER"/>
    <property type="match status" value="1"/>
</dbReference>
<evidence type="ECO:0000256" key="11">
    <source>
        <dbReference type="ARBA" id="ARBA00055953"/>
    </source>
</evidence>
<keyword evidence="9" id="KW-0899">Viral immunoevasion</keyword>
<evidence type="ECO:0000259" key="14">
    <source>
        <dbReference type="PROSITE" id="PS50835"/>
    </source>
</evidence>
<evidence type="ECO:0000256" key="9">
    <source>
        <dbReference type="ARBA" id="ARBA00023280"/>
    </source>
</evidence>
<sequence>MSILPVIFLSIFFYSSFVQTFNASECIDKGQYFASFMELENEPVILPCPQINTLSSGYNILDILWEKRGADNDRIIPIDNGSNMLILNPTQSDSGIYICITTNETYCDMMSLNLTIVSVSESNIDFISYPQIVNERSTGEMVCPNINAFIASNVNADIIWSGHRRLRNKRLKQRTPGIITIEDVRKNDAGYYTCVLEYIYGGKTYNVTRIVKLEVRDRIIHPTMQLPEGVVTSIGSNLTIACRVSLRPPTTDADVFWISNGMYYEEDDGDGNGRISVANKIYMTDKRRVITSRLNINPVKEEDATTFRRTGFSSCFMPYIDTCYAKYMITRIQ</sequence>
<accession>H2DXD4</accession>
<evidence type="ECO:0000256" key="12">
    <source>
        <dbReference type="ARBA" id="ARBA00063252"/>
    </source>
</evidence>
<organism evidence="15 16">
    <name type="scientific">Vaccinia virus</name>
    <name type="common">VACV</name>
    <name type="synonym">Orthopoxvirus vaccinia</name>
    <dbReference type="NCBI Taxonomy" id="10245"/>
    <lineage>
        <taxon>Viruses</taxon>
        <taxon>Varidnaviria</taxon>
        <taxon>Bamfordvirae</taxon>
        <taxon>Nucleocytoviricota</taxon>
        <taxon>Pokkesviricetes</taxon>
        <taxon>Chitovirales</taxon>
        <taxon>Poxviridae</taxon>
        <taxon>Chordopoxvirinae</taxon>
        <taxon>Orthopoxvirus</taxon>
    </lineage>
</organism>
<evidence type="ECO:0000256" key="10">
    <source>
        <dbReference type="ARBA" id="ARBA00023319"/>
    </source>
</evidence>
<keyword evidence="4" id="KW-0945">Host-virus interaction</keyword>
<dbReference type="SUPFAM" id="SSF48726">
    <property type="entry name" value="Immunoglobulin"/>
    <property type="match status" value="3"/>
</dbReference>
<dbReference type="InterPro" id="IPR036179">
    <property type="entry name" value="Ig-like_dom_sf"/>
</dbReference>
<keyword evidence="10" id="KW-0393">Immunoglobulin domain</keyword>
<evidence type="ECO:0000256" key="8">
    <source>
        <dbReference type="ARBA" id="ARBA00023180"/>
    </source>
</evidence>
<evidence type="ECO:0000256" key="7">
    <source>
        <dbReference type="ARBA" id="ARBA00023157"/>
    </source>
</evidence>
<protein>
    <recommendedName>
        <fullName evidence="13">Interleukin-1-binding protein</fullName>
    </recommendedName>
</protein>
<comment type="function">
    <text evidence="11">May reduce the host inflammatory response by interacting with inteleukin-1 beta (Il1b) and thus decreasing the association between IL1B and its cellular receptor.</text>
</comment>
<dbReference type="GO" id="GO:0019966">
    <property type="term" value="F:interleukin-1 binding"/>
    <property type="evidence" value="ECO:0007669"/>
    <property type="project" value="InterPro"/>
</dbReference>
<dbReference type="InterPro" id="IPR004078">
    <property type="entry name" value="IL-1-bd"/>
</dbReference>
<keyword evidence="6" id="KW-0677">Repeat</keyword>
<keyword evidence="3" id="KW-0964">Secreted</keyword>
<dbReference type="PANTHER" id="PTHR11890:SF3">
    <property type="entry name" value="INTERLEUKIN-1 RECEPTOR TYPE 2"/>
    <property type="match status" value="1"/>
</dbReference>